<sequence length="194" mass="22473">MDVSNAFLHGDLQEEFYMEVPPGYVTPKKGMVCRLQKSLYGLQQASRNWYAKLSKALLRYGFFQSDVDHSLFTYSIDSIFIVVLIYVDDLVIASNDNGACDHFKLYLSKCFHMKDLGPLKYFLGLELARGPIGMFLCQRIYTLDILKECGMLDCKPCSFPMEQHHRLSADFGTLYPNPPQYRRLIWSIDLLNHY</sequence>
<dbReference type="InterPro" id="IPR013103">
    <property type="entry name" value="RVT_2"/>
</dbReference>
<dbReference type="AlphaFoldDB" id="A0A151SGL3"/>
<organism evidence="2 3">
    <name type="scientific">Cajanus cajan</name>
    <name type="common">Pigeon pea</name>
    <name type="synonym">Cajanus indicus</name>
    <dbReference type="NCBI Taxonomy" id="3821"/>
    <lineage>
        <taxon>Eukaryota</taxon>
        <taxon>Viridiplantae</taxon>
        <taxon>Streptophyta</taxon>
        <taxon>Embryophyta</taxon>
        <taxon>Tracheophyta</taxon>
        <taxon>Spermatophyta</taxon>
        <taxon>Magnoliopsida</taxon>
        <taxon>eudicotyledons</taxon>
        <taxon>Gunneridae</taxon>
        <taxon>Pentapetalae</taxon>
        <taxon>rosids</taxon>
        <taxon>fabids</taxon>
        <taxon>Fabales</taxon>
        <taxon>Fabaceae</taxon>
        <taxon>Papilionoideae</taxon>
        <taxon>50 kb inversion clade</taxon>
        <taxon>NPAAA clade</taxon>
        <taxon>indigoferoid/millettioid clade</taxon>
        <taxon>Phaseoleae</taxon>
        <taxon>Cajanus</taxon>
    </lineage>
</organism>
<reference evidence="2 3" key="1">
    <citation type="journal article" date="2012" name="Nat. Biotechnol.">
        <title>Draft genome sequence of pigeonpea (Cajanus cajan), an orphan legume crop of resource-poor farmers.</title>
        <authorList>
            <person name="Varshney R.K."/>
            <person name="Chen W."/>
            <person name="Li Y."/>
            <person name="Bharti A.K."/>
            <person name="Saxena R.K."/>
            <person name="Schlueter J.A."/>
            <person name="Donoghue M.T."/>
            <person name="Azam S."/>
            <person name="Fan G."/>
            <person name="Whaley A.M."/>
            <person name="Farmer A.D."/>
            <person name="Sheridan J."/>
            <person name="Iwata A."/>
            <person name="Tuteja R."/>
            <person name="Penmetsa R.V."/>
            <person name="Wu W."/>
            <person name="Upadhyaya H.D."/>
            <person name="Yang S.P."/>
            <person name="Shah T."/>
            <person name="Saxena K.B."/>
            <person name="Michael T."/>
            <person name="McCombie W.R."/>
            <person name="Yang B."/>
            <person name="Zhang G."/>
            <person name="Yang H."/>
            <person name="Wang J."/>
            <person name="Spillane C."/>
            <person name="Cook D.R."/>
            <person name="May G.D."/>
            <person name="Xu X."/>
            <person name="Jackson S.A."/>
        </authorList>
    </citation>
    <scope>NUCLEOTIDE SEQUENCE [LARGE SCALE GENOMIC DNA]</scope>
    <source>
        <strain evidence="3">cv. Asha</strain>
    </source>
</reference>
<evidence type="ECO:0000313" key="3">
    <source>
        <dbReference type="Proteomes" id="UP000075243"/>
    </source>
</evidence>
<evidence type="ECO:0000313" key="2">
    <source>
        <dbReference type="EMBL" id="KYP53970.1"/>
    </source>
</evidence>
<name>A0A151SGL3_CAJCA</name>
<dbReference type="Pfam" id="PF07727">
    <property type="entry name" value="RVT_2"/>
    <property type="match status" value="1"/>
</dbReference>
<dbReference type="Gramene" id="C.cajan_00134.t">
    <property type="protein sequence ID" value="C.cajan_00134.t.cds1"/>
    <property type="gene ID" value="C.cajan_00134"/>
</dbReference>
<keyword evidence="3" id="KW-1185">Reference proteome</keyword>
<dbReference type="Proteomes" id="UP000075243">
    <property type="component" value="Chromosome 11"/>
</dbReference>
<dbReference type="EMBL" id="CM003613">
    <property type="protein sequence ID" value="KYP53970.1"/>
    <property type="molecule type" value="Genomic_DNA"/>
</dbReference>
<proteinExistence type="predicted"/>
<gene>
    <name evidence="2" type="ORF">KK1_000135</name>
</gene>
<accession>A0A151SGL3</accession>
<evidence type="ECO:0000259" key="1">
    <source>
        <dbReference type="Pfam" id="PF07727"/>
    </source>
</evidence>
<protein>
    <submittedName>
        <fullName evidence="2">Retrovirus-related Pol polyprotein from transposon TNT 1-94</fullName>
    </submittedName>
</protein>
<dbReference type="SUPFAM" id="SSF56672">
    <property type="entry name" value="DNA/RNA polymerases"/>
    <property type="match status" value="1"/>
</dbReference>
<dbReference type="InterPro" id="IPR043502">
    <property type="entry name" value="DNA/RNA_pol_sf"/>
</dbReference>
<feature type="domain" description="Reverse transcriptase Ty1/copia-type" evidence="1">
    <location>
        <begin position="1"/>
        <end position="162"/>
    </location>
</feature>